<evidence type="ECO:0000313" key="1">
    <source>
        <dbReference type="Proteomes" id="UP000887565"/>
    </source>
</evidence>
<accession>A0A915IRT7</accession>
<evidence type="ECO:0000313" key="2">
    <source>
        <dbReference type="WBParaSite" id="nRc.2.0.1.t16742-RA"/>
    </source>
</evidence>
<reference evidence="2" key="1">
    <citation type="submission" date="2022-11" db="UniProtKB">
        <authorList>
            <consortium name="WormBaseParasite"/>
        </authorList>
    </citation>
    <scope>IDENTIFICATION</scope>
</reference>
<keyword evidence="1" id="KW-1185">Reference proteome</keyword>
<sequence>MCRTNQQPRAMQKKAHQLHLSNTITKKLNYEIRRLDVMDIMIDDFGCEENVDSETFGHFREERKPDTLPHIHFLTLEMNYKR</sequence>
<dbReference type="Proteomes" id="UP000887565">
    <property type="component" value="Unplaced"/>
</dbReference>
<organism evidence="1 2">
    <name type="scientific">Romanomermis culicivorax</name>
    <name type="common">Nematode worm</name>
    <dbReference type="NCBI Taxonomy" id="13658"/>
    <lineage>
        <taxon>Eukaryota</taxon>
        <taxon>Metazoa</taxon>
        <taxon>Ecdysozoa</taxon>
        <taxon>Nematoda</taxon>
        <taxon>Enoplea</taxon>
        <taxon>Dorylaimia</taxon>
        <taxon>Mermithida</taxon>
        <taxon>Mermithoidea</taxon>
        <taxon>Mermithidae</taxon>
        <taxon>Romanomermis</taxon>
    </lineage>
</organism>
<protein>
    <submittedName>
        <fullName evidence="2">Uncharacterized protein</fullName>
    </submittedName>
</protein>
<name>A0A915IRT7_ROMCU</name>
<dbReference type="WBParaSite" id="nRc.2.0.1.t16742-RA">
    <property type="protein sequence ID" value="nRc.2.0.1.t16742-RA"/>
    <property type="gene ID" value="nRc.2.0.1.g16742"/>
</dbReference>
<proteinExistence type="predicted"/>
<dbReference type="AlphaFoldDB" id="A0A915IRT7"/>